<dbReference type="InterPro" id="IPR004090">
    <property type="entry name" value="Chemotax_Me-accpt_rcpt"/>
</dbReference>
<evidence type="ECO:0000259" key="8">
    <source>
        <dbReference type="PROSITE" id="PS50885"/>
    </source>
</evidence>
<dbReference type="SMART" id="SM00304">
    <property type="entry name" value="HAMP"/>
    <property type="match status" value="2"/>
</dbReference>
<feature type="chain" id="PRO_5046278041" evidence="6">
    <location>
        <begin position="25"/>
        <end position="616"/>
    </location>
</feature>
<feature type="transmembrane region" description="Helical" evidence="5">
    <location>
        <begin position="200"/>
        <end position="218"/>
    </location>
</feature>
<dbReference type="PROSITE" id="PS50111">
    <property type="entry name" value="CHEMOTAXIS_TRANSDUC_2"/>
    <property type="match status" value="1"/>
</dbReference>
<feature type="coiled-coil region" evidence="4">
    <location>
        <begin position="264"/>
        <end position="291"/>
    </location>
</feature>
<keyword evidence="4" id="KW-0175">Coiled coil</keyword>
<dbReference type="Pfam" id="PF00015">
    <property type="entry name" value="MCPsignal"/>
    <property type="match status" value="1"/>
</dbReference>
<evidence type="ECO:0000313" key="9">
    <source>
        <dbReference type="EMBL" id="MET3615167.1"/>
    </source>
</evidence>
<dbReference type="Pfam" id="PF00672">
    <property type="entry name" value="HAMP"/>
    <property type="match status" value="2"/>
</dbReference>
<sequence>MLSRLRALPLTAQILLSVSAVLIAGETIKVATDIAGDKRRIETNGELRGNAALDMLEAVHVQAMLNRGQIEDGDPAVETLNGTMAQFSKSNAGIGIWIVMGDKILNFQKQQGGRQLPAHDDFDKQVITSKERAATVANGTTLRISRPVILGQGSAADERCGTCHTGMMEIQPGEAMGVYSAAVDLGPDLAAWQQRLTGRILTGLGTLAVTLVLIFGLLRLTTLRPLRRLAALTSRLAAGDLSVSTGMARRKDEIGALARSLDVFRDASAANKRLEKEAEEHRLTAEADRLAAQEKAEADAADRLRIATSGLAGGLKRLASGDLSVSLDTRFAPEFEELRKDFNESVRQLGETLIAIRDAAGSIDQGSNDIASGVGELSKRTESQAASLDETTEALAQITQHVASSAKRVAEARNVAAQANDSARKSGTVVANAEEAMGRIEESSAKIANIISVIDEIAFQTNLLALNAGVEAARAGDAGKGFAVVAQEVRALAGRSADAAREIKTLIENSSREVAGGVAHVRDTGEALHLISTHIVSINELMDAITKASGEQSTSLDAVNRALGTLDHVTQQNVSMVERTDAATTGLANEASHLREMVGRFKLSDGQWVSRSRDAA</sequence>
<dbReference type="PRINTS" id="PR00260">
    <property type="entry name" value="CHEMTRNSDUCR"/>
</dbReference>
<dbReference type="CDD" id="cd11386">
    <property type="entry name" value="MCP_signal"/>
    <property type="match status" value="1"/>
</dbReference>
<dbReference type="RefSeq" id="WP_354557654.1">
    <property type="nucleotide sequence ID" value="NZ_JBEPMB010000006.1"/>
</dbReference>
<evidence type="ECO:0000256" key="5">
    <source>
        <dbReference type="SAM" id="Phobius"/>
    </source>
</evidence>
<keyword evidence="6" id="KW-0732">Signal</keyword>
<name>A0ABV2J329_9HYPH</name>
<dbReference type="PROSITE" id="PS50885">
    <property type="entry name" value="HAMP"/>
    <property type="match status" value="2"/>
</dbReference>
<comment type="caution">
    <text evidence="9">The sequence shown here is derived from an EMBL/GenBank/DDBJ whole genome shotgun (WGS) entry which is preliminary data.</text>
</comment>
<keyword evidence="3" id="KW-0807">Transducer</keyword>
<evidence type="ECO:0000256" key="4">
    <source>
        <dbReference type="SAM" id="Coils"/>
    </source>
</evidence>
<dbReference type="InterPro" id="IPR003660">
    <property type="entry name" value="HAMP_dom"/>
</dbReference>
<keyword evidence="5" id="KW-0472">Membrane</keyword>
<keyword evidence="5" id="KW-0812">Transmembrane</keyword>
<dbReference type="InterPro" id="IPR051310">
    <property type="entry name" value="MCP_chemotaxis"/>
</dbReference>
<accession>A0ABV2J329</accession>
<dbReference type="Gene3D" id="1.10.287.950">
    <property type="entry name" value="Methyl-accepting chemotaxis protein"/>
    <property type="match status" value="1"/>
</dbReference>
<evidence type="ECO:0000256" key="2">
    <source>
        <dbReference type="ARBA" id="ARBA00029447"/>
    </source>
</evidence>
<keyword evidence="1" id="KW-0145">Chemotaxis</keyword>
<dbReference type="PANTHER" id="PTHR43531">
    <property type="entry name" value="PROTEIN ICFG"/>
    <property type="match status" value="1"/>
</dbReference>
<dbReference type="EMBL" id="JBEPMB010000006">
    <property type="protein sequence ID" value="MET3615167.1"/>
    <property type="molecule type" value="Genomic_DNA"/>
</dbReference>
<dbReference type="PANTHER" id="PTHR43531:SF11">
    <property type="entry name" value="METHYL-ACCEPTING CHEMOTAXIS PROTEIN 3"/>
    <property type="match status" value="1"/>
</dbReference>
<dbReference type="InterPro" id="IPR004089">
    <property type="entry name" value="MCPsignal_dom"/>
</dbReference>
<keyword evidence="10" id="KW-1185">Reference proteome</keyword>
<reference evidence="9 10" key="1">
    <citation type="submission" date="2024-06" db="EMBL/GenBank/DDBJ databases">
        <title>Genomic Encyclopedia of Type Strains, Phase IV (KMG-IV): sequencing the most valuable type-strain genomes for metagenomic binning, comparative biology and taxonomic classification.</title>
        <authorList>
            <person name="Goeker M."/>
        </authorList>
    </citation>
    <scope>NUCLEOTIDE SEQUENCE [LARGE SCALE GENOMIC DNA]</scope>
    <source>
        <strain evidence="9 10">DSM 29780</strain>
    </source>
</reference>
<comment type="similarity">
    <text evidence="2">Belongs to the methyl-accepting chemotaxis (MCP) protein family.</text>
</comment>
<feature type="signal peptide" evidence="6">
    <location>
        <begin position="1"/>
        <end position="24"/>
    </location>
</feature>
<proteinExistence type="inferred from homology"/>
<dbReference type="SUPFAM" id="SSF58104">
    <property type="entry name" value="Methyl-accepting chemotaxis protein (MCP) signaling domain"/>
    <property type="match status" value="1"/>
</dbReference>
<evidence type="ECO:0000256" key="6">
    <source>
        <dbReference type="SAM" id="SignalP"/>
    </source>
</evidence>
<evidence type="ECO:0000256" key="1">
    <source>
        <dbReference type="ARBA" id="ARBA00022500"/>
    </source>
</evidence>
<dbReference type="SMART" id="SM00283">
    <property type="entry name" value="MA"/>
    <property type="match status" value="1"/>
</dbReference>
<feature type="domain" description="HAMP" evidence="8">
    <location>
        <begin position="311"/>
        <end position="354"/>
    </location>
</feature>
<evidence type="ECO:0000313" key="10">
    <source>
        <dbReference type="Proteomes" id="UP001549047"/>
    </source>
</evidence>
<feature type="domain" description="HAMP" evidence="8">
    <location>
        <begin position="220"/>
        <end position="273"/>
    </location>
</feature>
<evidence type="ECO:0000259" key="7">
    <source>
        <dbReference type="PROSITE" id="PS50111"/>
    </source>
</evidence>
<keyword evidence="5" id="KW-1133">Transmembrane helix</keyword>
<organism evidence="9 10">
    <name type="scientific">Rhizobium aquaticum</name>
    <dbReference type="NCBI Taxonomy" id="1549636"/>
    <lineage>
        <taxon>Bacteria</taxon>
        <taxon>Pseudomonadati</taxon>
        <taxon>Pseudomonadota</taxon>
        <taxon>Alphaproteobacteria</taxon>
        <taxon>Hyphomicrobiales</taxon>
        <taxon>Rhizobiaceae</taxon>
        <taxon>Rhizobium/Agrobacterium group</taxon>
        <taxon>Rhizobium</taxon>
    </lineage>
</organism>
<dbReference type="Proteomes" id="UP001549047">
    <property type="component" value="Unassembled WGS sequence"/>
</dbReference>
<protein>
    <submittedName>
        <fullName evidence="9">Methyl-accepting chemotaxis protein</fullName>
    </submittedName>
</protein>
<dbReference type="Gene3D" id="6.10.340.10">
    <property type="match status" value="1"/>
</dbReference>
<evidence type="ECO:0000256" key="3">
    <source>
        <dbReference type="PROSITE-ProRule" id="PRU00284"/>
    </source>
</evidence>
<gene>
    <name evidence="9" type="ORF">ABID16_003510</name>
</gene>
<dbReference type="CDD" id="cd06225">
    <property type="entry name" value="HAMP"/>
    <property type="match status" value="2"/>
</dbReference>
<feature type="domain" description="Methyl-accepting transducer" evidence="7">
    <location>
        <begin position="359"/>
        <end position="588"/>
    </location>
</feature>
<dbReference type="SUPFAM" id="SSF158472">
    <property type="entry name" value="HAMP domain-like"/>
    <property type="match status" value="1"/>
</dbReference>